<dbReference type="GO" id="GO:0030272">
    <property type="term" value="F:5-formyltetrahydrofolate cyclo-ligase activity"/>
    <property type="evidence" value="ECO:0007669"/>
    <property type="project" value="UniProtKB-EC"/>
</dbReference>
<sequence>MPTKSELRQQTIQTLKMMPDEQRQAASADLYQQLFASDYWQTAHTVATTVSGDFELATQPIIERAHAEGKTIAVPETLPKRQMAFHVLDGQTQLARTKFGLLEPTNGMIVAPAEFELIIVPGLVFAPTGERLGFGGGYYDRYLPRTTGAKVALALPAQQIQQASWQVEPFDVILDAVLNAAVK</sequence>
<dbReference type="RefSeq" id="WP_125692480.1">
    <property type="nucleotide sequence ID" value="NZ_JBHSSK010000029.1"/>
</dbReference>
<dbReference type="PANTHER" id="PTHR23407:SF1">
    <property type="entry name" value="5-FORMYLTETRAHYDROFOLATE CYCLO-LIGASE"/>
    <property type="match status" value="1"/>
</dbReference>
<proteinExistence type="inferred from homology"/>
<comment type="caution">
    <text evidence="5">The sequence shown here is derived from an EMBL/GenBank/DDBJ whole genome shotgun (WGS) entry which is preliminary data.</text>
</comment>
<dbReference type="EC" id="6.3.3.2" evidence="4"/>
<keyword evidence="4" id="KW-0479">Metal-binding</keyword>
<keyword evidence="6" id="KW-1185">Reference proteome</keyword>
<dbReference type="SUPFAM" id="SSF100950">
    <property type="entry name" value="NagB/RpiA/CoA transferase-like"/>
    <property type="match status" value="1"/>
</dbReference>
<evidence type="ECO:0000313" key="5">
    <source>
        <dbReference type="EMBL" id="MFC6207979.1"/>
    </source>
</evidence>
<dbReference type="InterPro" id="IPR024185">
    <property type="entry name" value="FTHF_cligase-like_sf"/>
</dbReference>
<comment type="similarity">
    <text evidence="1 4">Belongs to the 5-formyltetrahydrofolate cyclo-ligase family.</text>
</comment>
<evidence type="ECO:0000256" key="3">
    <source>
        <dbReference type="ARBA" id="ARBA00022840"/>
    </source>
</evidence>
<dbReference type="Gene3D" id="3.40.50.10420">
    <property type="entry name" value="NagB/RpiA/CoA transferase-like"/>
    <property type="match status" value="1"/>
</dbReference>
<reference evidence="6" key="1">
    <citation type="journal article" date="2019" name="Int. J. Syst. Evol. Microbiol.">
        <title>The Global Catalogue of Microorganisms (GCM) 10K type strain sequencing project: providing services to taxonomists for standard genome sequencing and annotation.</title>
        <authorList>
            <consortium name="The Broad Institute Genomics Platform"/>
            <consortium name="The Broad Institute Genome Sequencing Center for Infectious Disease"/>
            <person name="Wu L."/>
            <person name="Ma J."/>
        </authorList>
    </citation>
    <scope>NUCLEOTIDE SEQUENCE [LARGE SCALE GENOMIC DNA]</scope>
    <source>
        <strain evidence="6">CCM 8905</strain>
    </source>
</reference>
<protein>
    <recommendedName>
        <fullName evidence="4">5-formyltetrahydrofolate cyclo-ligase</fullName>
        <ecNumber evidence="4">6.3.3.2</ecNumber>
    </recommendedName>
</protein>
<evidence type="ECO:0000313" key="6">
    <source>
        <dbReference type="Proteomes" id="UP001596254"/>
    </source>
</evidence>
<keyword evidence="2 4" id="KW-0547">Nucleotide-binding</keyword>
<organism evidence="5 6">
    <name type="scientific">Levilactobacillus tongjiangensis</name>
    <dbReference type="NCBI Taxonomy" id="2486023"/>
    <lineage>
        <taxon>Bacteria</taxon>
        <taxon>Bacillati</taxon>
        <taxon>Bacillota</taxon>
        <taxon>Bacilli</taxon>
        <taxon>Lactobacillales</taxon>
        <taxon>Lactobacillaceae</taxon>
        <taxon>Levilactobacillus</taxon>
    </lineage>
</organism>
<accession>A0ABW1SUC9</accession>
<dbReference type="PIRSF" id="PIRSF006806">
    <property type="entry name" value="FTHF_cligase"/>
    <property type="match status" value="1"/>
</dbReference>
<evidence type="ECO:0000256" key="2">
    <source>
        <dbReference type="ARBA" id="ARBA00022741"/>
    </source>
</evidence>
<evidence type="ECO:0000256" key="4">
    <source>
        <dbReference type="RuleBase" id="RU361279"/>
    </source>
</evidence>
<dbReference type="InterPro" id="IPR002698">
    <property type="entry name" value="FTHF_cligase"/>
</dbReference>
<dbReference type="Proteomes" id="UP001596254">
    <property type="component" value="Unassembled WGS sequence"/>
</dbReference>
<keyword evidence="4" id="KW-0460">Magnesium</keyword>
<keyword evidence="3 4" id="KW-0067">ATP-binding</keyword>
<dbReference type="Pfam" id="PF01812">
    <property type="entry name" value="5-FTHF_cyc-lig"/>
    <property type="match status" value="1"/>
</dbReference>
<dbReference type="EMBL" id="JBHSSK010000029">
    <property type="protein sequence ID" value="MFC6207979.1"/>
    <property type="molecule type" value="Genomic_DNA"/>
</dbReference>
<keyword evidence="5" id="KW-0436">Ligase</keyword>
<dbReference type="NCBIfam" id="TIGR02727">
    <property type="entry name" value="MTHFS_bact"/>
    <property type="match status" value="1"/>
</dbReference>
<dbReference type="PANTHER" id="PTHR23407">
    <property type="entry name" value="ATPASE INHIBITOR/5-FORMYLTETRAHYDROFOLATE CYCLO-LIGASE"/>
    <property type="match status" value="1"/>
</dbReference>
<dbReference type="InterPro" id="IPR037171">
    <property type="entry name" value="NagB/RpiA_transferase-like"/>
</dbReference>
<comment type="catalytic activity">
    <reaction evidence="4">
        <text>(6S)-5-formyl-5,6,7,8-tetrahydrofolate + ATP = (6R)-5,10-methenyltetrahydrofolate + ADP + phosphate</text>
        <dbReference type="Rhea" id="RHEA:10488"/>
        <dbReference type="ChEBI" id="CHEBI:30616"/>
        <dbReference type="ChEBI" id="CHEBI:43474"/>
        <dbReference type="ChEBI" id="CHEBI:57455"/>
        <dbReference type="ChEBI" id="CHEBI:57457"/>
        <dbReference type="ChEBI" id="CHEBI:456216"/>
        <dbReference type="EC" id="6.3.3.2"/>
    </reaction>
</comment>
<name>A0ABW1SUC9_9LACO</name>
<comment type="cofactor">
    <cofactor evidence="4">
        <name>Mg(2+)</name>
        <dbReference type="ChEBI" id="CHEBI:18420"/>
    </cofactor>
</comment>
<gene>
    <name evidence="5" type="ORF">ACFP1G_10955</name>
</gene>
<evidence type="ECO:0000256" key="1">
    <source>
        <dbReference type="ARBA" id="ARBA00010638"/>
    </source>
</evidence>